<proteinExistence type="predicted"/>
<dbReference type="EMBL" id="JANFWR010000027">
    <property type="protein sequence ID" value="MCW0400806.1"/>
    <property type="molecule type" value="Genomic_DNA"/>
</dbReference>
<reference evidence="3 4" key="1">
    <citation type="submission" date="2022-06" db="EMBL/GenBank/DDBJ databases">
        <title>Dynamics of rice microbiomes reveals core vertical transmitted seed endophytes.</title>
        <authorList>
            <person name="Liao K."/>
            <person name="Zhang X."/>
        </authorList>
    </citation>
    <scope>NUCLEOTIDE SEQUENCE [LARGE SCALE GENOMIC DNA]</scope>
    <source>
        <strain evidence="3 4">YT10-10-1</strain>
    </source>
</reference>
<name>A0ABT3DZN2_9XANT</name>
<evidence type="ECO:0000256" key="1">
    <source>
        <dbReference type="SAM" id="MobiDB-lite"/>
    </source>
</evidence>
<feature type="region of interest" description="Disordered" evidence="1">
    <location>
        <begin position="23"/>
        <end position="79"/>
    </location>
</feature>
<feature type="chain" id="PRO_5047451255" description="Cytochrome c family protein" evidence="2">
    <location>
        <begin position="21"/>
        <end position="486"/>
    </location>
</feature>
<dbReference type="PROSITE" id="PS51257">
    <property type="entry name" value="PROKAR_LIPOPROTEIN"/>
    <property type="match status" value="1"/>
</dbReference>
<evidence type="ECO:0008006" key="5">
    <source>
        <dbReference type="Google" id="ProtNLM"/>
    </source>
</evidence>
<evidence type="ECO:0000313" key="4">
    <source>
        <dbReference type="Proteomes" id="UP001320843"/>
    </source>
</evidence>
<protein>
    <recommendedName>
        <fullName evidence="5">Cytochrome c family protein</fullName>
    </recommendedName>
</protein>
<dbReference type="Proteomes" id="UP001320843">
    <property type="component" value="Unassembled WGS sequence"/>
</dbReference>
<keyword evidence="4" id="KW-1185">Reference proteome</keyword>
<comment type="caution">
    <text evidence="3">The sequence shown here is derived from an EMBL/GenBank/DDBJ whole genome shotgun (WGS) entry which is preliminary data.</text>
</comment>
<accession>A0ABT3DZN2</accession>
<gene>
    <name evidence="3" type="ORF">NB700_003362</name>
</gene>
<organism evidence="3 4">
    <name type="scientific">Xanthomonas sacchari</name>
    <dbReference type="NCBI Taxonomy" id="56458"/>
    <lineage>
        <taxon>Bacteria</taxon>
        <taxon>Pseudomonadati</taxon>
        <taxon>Pseudomonadota</taxon>
        <taxon>Gammaproteobacteria</taxon>
        <taxon>Lysobacterales</taxon>
        <taxon>Lysobacteraceae</taxon>
        <taxon>Xanthomonas</taxon>
    </lineage>
</organism>
<feature type="compositionally biased region" description="Low complexity" evidence="1">
    <location>
        <begin position="36"/>
        <end position="58"/>
    </location>
</feature>
<feature type="signal peptide" evidence="2">
    <location>
        <begin position="1"/>
        <end position="20"/>
    </location>
</feature>
<sequence>MKRAMGFAALVCVVVAACSAVNPGSGSKPGSGGGTVTATPTPVAGSGSGPAPGAAACTPPGPPAPSWFPHAQTPAPDSAGFASSSNCEFHQWSWNTFLWLTQDVGGQPRFLSMSSDGIGGVADGVLDPLIGRSQQARTVELIDQAGPDGVLVDRHGRAVYYSIHSNDVFGQFIASNHLQDPKALRAFDPKAAFPVGSMTLKAAWKVVQPGEDVSTFYTRQAQIAKLGMRKGKIVATGDTETQTVALVGFHIGGTVAGHPEMIWATFEHRDNAPDVDTSLNPGQPVSDKDWTFYKAGTPIEQCNVNAAGAGALTLNAQTQTLSPVTQVCRMVPYGGQKPCPSGQDCNIANIQSMNTSVQSQLNDVWKNYFEVGAIWFVAKDALAPNCTFQPGSALECIPSPTPEGAPPLLTGSIKLSNSTIETFTQVQSTQNNCFACHNTTQVISPDPRAQSLPGLNVNISHVVINDYFQAQLPQKAPPAARPATPR</sequence>
<evidence type="ECO:0000256" key="2">
    <source>
        <dbReference type="SAM" id="SignalP"/>
    </source>
</evidence>
<keyword evidence="2" id="KW-0732">Signal</keyword>
<evidence type="ECO:0000313" key="3">
    <source>
        <dbReference type="EMBL" id="MCW0400806.1"/>
    </source>
</evidence>